<reference evidence="2" key="1">
    <citation type="submission" date="2020-12" db="EMBL/GenBank/DDBJ databases">
        <title>Metabolic potential, ecology and presence of endohyphal bacteria is reflected in genomic diversity of Mucoromycotina.</title>
        <authorList>
            <person name="Muszewska A."/>
            <person name="Okrasinska A."/>
            <person name="Steczkiewicz K."/>
            <person name="Drgas O."/>
            <person name="Orlowska M."/>
            <person name="Perlinska-Lenart U."/>
            <person name="Aleksandrzak-Piekarczyk T."/>
            <person name="Szatraj K."/>
            <person name="Zielenkiewicz U."/>
            <person name="Pilsyk S."/>
            <person name="Malc E."/>
            <person name="Mieczkowski P."/>
            <person name="Kruszewska J.S."/>
            <person name="Biernat P."/>
            <person name="Pawlowska J."/>
        </authorList>
    </citation>
    <scope>NUCLEOTIDE SEQUENCE</scope>
    <source>
        <strain evidence="2">WA0000017839</strain>
    </source>
</reference>
<gene>
    <name evidence="2" type="ORF">INT47_004804</name>
</gene>
<feature type="compositionally biased region" description="Polar residues" evidence="1">
    <location>
        <begin position="1"/>
        <end position="16"/>
    </location>
</feature>
<comment type="caution">
    <text evidence="2">The sequence shown here is derived from an EMBL/GenBank/DDBJ whole genome shotgun (WGS) entry which is preliminary data.</text>
</comment>
<sequence>MNQFPNNTTSDVPENSQQHHPQQPEQFQQFQQQQQQYQQQQEDEVEEEEEEELISPDHPGEWTTAIESILLQCILDERFYQKHSQLDNDGKTRLWVDLHAKFILVPEVVQVFGEILADIRRTGSGGVPPESRYKHYIIMKDITARDPSFWPAYTIETSTVQNGVAGTTITTILQEDRETYTNTMSSTPAFLRNHLAELAASIINEDGASTYSPPHQTSTLTTSPSPTLASARATPTVISVPALTPAPARTLASASSTALASTLPTNSAVRTNSLSIQQAYLQNAERYTQCMETTMRTMTEQFSSINETYQRSVLQAAEHRRLDRLSREAESTRLEMMRDLVNLYSNLQPAALAPEPTTPSVNPDEGI</sequence>
<name>A0A8H7R2N1_9FUNG</name>
<protein>
    <submittedName>
        <fullName evidence="2">Uncharacterized protein</fullName>
    </submittedName>
</protein>
<evidence type="ECO:0000313" key="2">
    <source>
        <dbReference type="EMBL" id="KAG2202780.1"/>
    </source>
</evidence>
<evidence type="ECO:0000313" key="3">
    <source>
        <dbReference type="Proteomes" id="UP000603453"/>
    </source>
</evidence>
<feature type="region of interest" description="Disordered" evidence="1">
    <location>
        <begin position="1"/>
        <end position="59"/>
    </location>
</feature>
<proteinExistence type="predicted"/>
<dbReference type="OrthoDB" id="10693614at2759"/>
<accession>A0A8H7R2N1</accession>
<feature type="compositionally biased region" description="Acidic residues" evidence="1">
    <location>
        <begin position="41"/>
        <end position="54"/>
    </location>
</feature>
<evidence type="ECO:0000256" key="1">
    <source>
        <dbReference type="SAM" id="MobiDB-lite"/>
    </source>
</evidence>
<keyword evidence="3" id="KW-1185">Reference proteome</keyword>
<feature type="compositionally biased region" description="Low complexity" evidence="1">
    <location>
        <begin position="212"/>
        <end position="229"/>
    </location>
</feature>
<dbReference type="Proteomes" id="UP000603453">
    <property type="component" value="Unassembled WGS sequence"/>
</dbReference>
<feature type="region of interest" description="Disordered" evidence="1">
    <location>
        <begin position="209"/>
        <end position="229"/>
    </location>
</feature>
<organism evidence="2 3">
    <name type="scientific">Mucor saturninus</name>
    <dbReference type="NCBI Taxonomy" id="64648"/>
    <lineage>
        <taxon>Eukaryota</taxon>
        <taxon>Fungi</taxon>
        <taxon>Fungi incertae sedis</taxon>
        <taxon>Mucoromycota</taxon>
        <taxon>Mucoromycotina</taxon>
        <taxon>Mucoromycetes</taxon>
        <taxon>Mucorales</taxon>
        <taxon>Mucorineae</taxon>
        <taxon>Mucoraceae</taxon>
        <taxon>Mucor</taxon>
    </lineage>
</organism>
<dbReference type="EMBL" id="JAEPRD010000057">
    <property type="protein sequence ID" value="KAG2202780.1"/>
    <property type="molecule type" value="Genomic_DNA"/>
</dbReference>
<feature type="compositionally biased region" description="Low complexity" evidence="1">
    <location>
        <begin position="18"/>
        <end position="40"/>
    </location>
</feature>
<dbReference type="AlphaFoldDB" id="A0A8H7R2N1"/>